<dbReference type="AlphaFoldDB" id="A0A3Q0KDT0"/>
<dbReference type="Proteomes" id="UP000008854">
    <property type="component" value="Unassembled WGS sequence"/>
</dbReference>
<accession>A0A3Q0KDT0</accession>
<organism evidence="1 2">
    <name type="scientific">Schistosoma mansoni</name>
    <name type="common">Blood fluke</name>
    <dbReference type="NCBI Taxonomy" id="6183"/>
    <lineage>
        <taxon>Eukaryota</taxon>
        <taxon>Metazoa</taxon>
        <taxon>Spiralia</taxon>
        <taxon>Lophotrochozoa</taxon>
        <taxon>Platyhelminthes</taxon>
        <taxon>Trematoda</taxon>
        <taxon>Digenea</taxon>
        <taxon>Strigeidida</taxon>
        <taxon>Schistosomatoidea</taxon>
        <taxon>Schistosomatidae</taxon>
        <taxon>Schistosoma</taxon>
    </lineage>
</organism>
<dbReference type="ExpressionAtlas" id="A0A3Q0KDT0">
    <property type="expression patterns" value="baseline"/>
</dbReference>
<dbReference type="STRING" id="6183.A0A3Q0KDT0"/>
<evidence type="ECO:0000313" key="2">
    <source>
        <dbReference type="WBParaSite" id="Smp_028860.1"/>
    </source>
</evidence>
<proteinExistence type="predicted"/>
<sequence>MQACCLTLEQMNCVSDLNSTRTIETMVLKLPTHVQQKRLKTVYKITRGGRESLFADVTAFVKEQADMVNTRYGLLVNRGSNTDNKDIGVLKGRINADYNAARISYTCSSDDNVHSRSSSCLECSGDNSLDQCQKFKDNNVTERKEFVVRHKLCNVCLKANHVAKNCRSPGSFSVVDTISCYTGSRRNREMVKVMLTLIPSSLRRDVLSVYRDQ</sequence>
<name>A0A3Q0KDT0_SCHMA</name>
<reference evidence="2" key="2">
    <citation type="submission" date="2018-12" db="UniProtKB">
        <authorList>
            <consortium name="WormBaseParasite"/>
        </authorList>
    </citation>
    <scope>IDENTIFICATION</scope>
    <source>
        <strain evidence="2">Puerto Rican</strain>
    </source>
</reference>
<dbReference type="WBParaSite" id="Smp_028860.1">
    <property type="protein sequence ID" value="Smp_028860.1"/>
    <property type="gene ID" value="Smp_028860"/>
</dbReference>
<keyword evidence="1" id="KW-1185">Reference proteome</keyword>
<dbReference type="PANTHER" id="PTHR47331">
    <property type="entry name" value="PHD-TYPE DOMAIN-CONTAINING PROTEIN"/>
    <property type="match status" value="1"/>
</dbReference>
<dbReference type="InParanoid" id="A0A3Q0KDT0"/>
<evidence type="ECO:0000313" key="1">
    <source>
        <dbReference type="Proteomes" id="UP000008854"/>
    </source>
</evidence>
<reference evidence="1" key="1">
    <citation type="journal article" date="2012" name="PLoS Negl. Trop. Dis.">
        <title>A systematically improved high quality genome and transcriptome of the human blood fluke Schistosoma mansoni.</title>
        <authorList>
            <person name="Protasio A.V."/>
            <person name="Tsai I.J."/>
            <person name="Babbage A."/>
            <person name="Nichol S."/>
            <person name="Hunt M."/>
            <person name="Aslett M.A."/>
            <person name="De Silva N."/>
            <person name="Velarde G.S."/>
            <person name="Anderson T.J."/>
            <person name="Clark R.C."/>
            <person name="Davidson C."/>
            <person name="Dillon G.P."/>
            <person name="Holroyd N.E."/>
            <person name="LoVerde P.T."/>
            <person name="Lloyd C."/>
            <person name="McQuillan J."/>
            <person name="Oliveira G."/>
            <person name="Otto T.D."/>
            <person name="Parker-Manuel S.J."/>
            <person name="Quail M.A."/>
            <person name="Wilson R.A."/>
            <person name="Zerlotini A."/>
            <person name="Dunne D.W."/>
            <person name="Berriman M."/>
        </authorList>
    </citation>
    <scope>NUCLEOTIDE SEQUENCE [LARGE SCALE GENOMIC DNA]</scope>
    <source>
        <strain evidence="1">Puerto Rican</strain>
    </source>
</reference>
<protein>
    <submittedName>
        <fullName evidence="2">Nucleic-acid-binding protein from transposon X-element</fullName>
    </submittedName>
</protein>